<sequence length="210" mass="22474">MCVGMDGPHSPSVCAWGWTGPTLLQYVRGDGRAPLSFSMCVGMDGPHSPSVCAWGWTGPTLLQCVRGDGQAPLSFSVCVGMDRPHSPSVCAWGWTGPTLLQCVRGDGRAPLSFSVCVGMDGPHSPSVCPFSGVCPMAVTFGLLSGILSVVVAVLALKNRSLQKVIKELQENSNEIESQELNYAEVNVRAAQRPQRSLRQMEPHVVYSSTR</sequence>
<name>A0AAV2JC85_KNICA</name>
<feature type="coiled-coil region" evidence="1">
    <location>
        <begin position="151"/>
        <end position="188"/>
    </location>
</feature>
<keyword evidence="2" id="KW-0472">Membrane</keyword>
<evidence type="ECO:0000256" key="2">
    <source>
        <dbReference type="SAM" id="Phobius"/>
    </source>
</evidence>
<proteinExistence type="predicted"/>
<keyword evidence="2" id="KW-1133">Transmembrane helix</keyword>
<evidence type="ECO:0000256" key="1">
    <source>
        <dbReference type="SAM" id="Coils"/>
    </source>
</evidence>
<dbReference type="EMBL" id="OZ035833">
    <property type="protein sequence ID" value="CAL1574255.1"/>
    <property type="molecule type" value="Genomic_DNA"/>
</dbReference>
<keyword evidence="4" id="KW-1185">Reference proteome</keyword>
<feature type="transmembrane region" description="Helical" evidence="2">
    <location>
        <begin position="136"/>
        <end position="156"/>
    </location>
</feature>
<accession>A0AAV2JC85</accession>
<keyword evidence="1" id="KW-0175">Coiled coil</keyword>
<evidence type="ECO:0000313" key="3">
    <source>
        <dbReference type="EMBL" id="CAL1574255.1"/>
    </source>
</evidence>
<keyword evidence="2" id="KW-0812">Transmembrane</keyword>
<reference evidence="3 4" key="1">
    <citation type="submission" date="2024-04" db="EMBL/GenBank/DDBJ databases">
        <authorList>
            <person name="Waldvogel A.-M."/>
            <person name="Schoenle A."/>
        </authorList>
    </citation>
    <scope>NUCLEOTIDE SEQUENCE [LARGE SCALE GENOMIC DNA]</scope>
</reference>
<protein>
    <submittedName>
        <fullName evidence="3">Uncharacterized protein</fullName>
    </submittedName>
</protein>
<gene>
    <name evidence="3" type="ORF">KC01_LOCUS5999</name>
</gene>
<dbReference type="AlphaFoldDB" id="A0AAV2JC85"/>
<organism evidence="3 4">
    <name type="scientific">Knipowitschia caucasica</name>
    <name type="common">Caucasian dwarf goby</name>
    <name type="synonym">Pomatoschistus caucasicus</name>
    <dbReference type="NCBI Taxonomy" id="637954"/>
    <lineage>
        <taxon>Eukaryota</taxon>
        <taxon>Metazoa</taxon>
        <taxon>Chordata</taxon>
        <taxon>Craniata</taxon>
        <taxon>Vertebrata</taxon>
        <taxon>Euteleostomi</taxon>
        <taxon>Actinopterygii</taxon>
        <taxon>Neopterygii</taxon>
        <taxon>Teleostei</taxon>
        <taxon>Neoteleostei</taxon>
        <taxon>Acanthomorphata</taxon>
        <taxon>Gobiaria</taxon>
        <taxon>Gobiiformes</taxon>
        <taxon>Gobioidei</taxon>
        <taxon>Gobiidae</taxon>
        <taxon>Gobiinae</taxon>
        <taxon>Knipowitschia</taxon>
    </lineage>
</organism>
<dbReference type="Proteomes" id="UP001497482">
    <property type="component" value="Chromosome 11"/>
</dbReference>
<evidence type="ECO:0000313" key="4">
    <source>
        <dbReference type="Proteomes" id="UP001497482"/>
    </source>
</evidence>